<feature type="compositionally biased region" description="Basic and acidic residues" evidence="2">
    <location>
        <begin position="106"/>
        <end position="115"/>
    </location>
</feature>
<dbReference type="Gene3D" id="1.10.10.10">
    <property type="entry name" value="Winged helix-like DNA-binding domain superfamily/Winged helix DNA-binding domain"/>
    <property type="match status" value="1"/>
</dbReference>
<name>A0ABD3NWZ4_9STRA</name>
<dbReference type="AlphaFoldDB" id="A0ABD3NWZ4"/>
<dbReference type="InterPro" id="IPR036388">
    <property type="entry name" value="WH-like_DNA-bd_sf"/>
</dbReference>
<proteinExistence type="predicted"/>
<keyword evidence="5" id="KW-1185">Reference proteome</keyword>
<evidence type="ECO:0000256" key="1">
    <source>
        <dbReference type="ARBA" id="ARBA00023125"/>
    </source>
</evidence>
<feature type="compositionally biased region" description="Basic and acidic residues" evidence="2">
    <location>
        <begin position="311"/>
        <end position="322"/>
    </location>
</feature>
<dbReference type="PANTHER" id="PTHR10015">
    <property type="entry name" value="HEAT SHOCK TRANSCRIPTION FACTOR"/>
    <property type="match status" value="1"/>
</dbReference>
<dbReference type="InterPro" id="IPR000232">
    <property type="entry name" value="HSF_DNA-bd"/>
</dbReference>
<evidence type="ECO:0000256" key="2">
    <source>
        <dbReference type="SAM" id="MobiDB-lite"/>
    </source>
</evidence>
<feature type="region of interest" description="Disordered" evidence="2">
    <location>
        <begin position="99"/>
        <end position="167"/>
    </location>
</feature>
<evidence type="ECO:0000313" key="4">
    <source>
        <dbReference type="EMBL" id="KAL3779746.1"/>
    </source>
</evidence>
<reference evidence="4 5" key="1">
    <citation type="submission" date="2024-10" db="EMBL/GenBank/DDBJ databases">
        <title>Updated reference genomes for cyclostephanoid diatoms.</title>
        <authorList>
            <person name="Roberts W.R."/>
            <person name="Alverson A.J."/>
        </authorList>
    </citation>
    <scope>NUCLEOTIDE SEQUENCE [LARGE SCALE GENOMIC DNA]</scope>
    <source>
        <strain evidence="4 5">AJA276-08</strain>
    </source>
</reference>
<dbReference type="Pfam" id="PF00447">
    <property type="entry name" value="HSF_DNA-bind"/>
    <property type="match status" value="1"/>
</dbReference>
<dbReference type="EMBL" id="JALLAZ020001148">
    <property type="protein sequence ID" value="KAL3779746.1"/>
    <property type="molecule type" value="Genomic_DNA"/>
</dbReference>
<sequence length="355" mass="40599">MRRSFTLSLGIDVPLAFLQKLPHGDGFVIRHKRRFAHEVMPRHFGGRAPGTAKFTSFTRKLNRWGFKRVGEGDGCVLPRQIPEGRCRCVRRNEALARRRRRRRWRRDGDGLRRPEDSEDSEDDDEKKEDNTREDEATNTITTRRTCPSRRPWGEETRCRPRHPGLSPTQHQLQQLALLKHQQKVLQQQQQLMQQQPLAHVLSMKSTSAQQKLLLLRLHQQQLQLQIHRNTCQAETASSLGIQNLLGMDTTTSHNHQQIIYNSLSILKSHIKRGLLNIMTPAMAAGDVSRPPPAPCNVRGYVHAKMRARPREVDECDDRDGKRQRAATSLAAASSPPAVGNHAVLMSQLKRLQKVK</sequence>
<feature type="region of interest" description="Disordered" evidence="2">
    <location>
        <begin position="311"/>
        <end position="336"/>
    </location>
</feature>
<dbReference type="Proteomes" id="UP001530315">
    <property type="component" value="Unassembled WGS sequence"/>
</dbReference>
<dbReference type="GO" id="GO:0003677">
    <property type="term" value="F:DNA binding"/>
    <property type="evidence" value="ECO:0007669"/>
    <property type="project" value="UniProtKB-KW"/>
</dbReference>
<evidence type="ECO:0000259" key="3">
    <source>
        <dbReference type="Pfam" id="PF00447"/>
    </source>
</evidence>
<feature type="compositionally biased region" description="Low complexity" evidence="2">
    <location>
        <begin position="325"/>
        <end position="336"/>
    </location>
</feature>
<gene>
    <name evidence="4" type="ORF">ACHAW5_003141</name>
</gene>
<organism evidence="4 5">
    <name type="scientific">Stephanodiscus triporus</name>
    <dbReference type="NCBI Taxonomy" id="2934178"/>
    <lineage>
        <taxon>Eukaryota</taxon>
        <taxon>Sar</taxon>
        <taxon>Stramenopiles</taxon>
        <taxon>Ochrophyta</taxon>
        <taxon>Bacillariophyta</taxon>
        <taxon>Coscinodiscophyceae</taxon>
        <taxon>Thalassiosirophycidae</taxon>
        <taxon>Stephanodiscales</taxon>
        <taxon>Stephanodiscaceae</taxon>
        <taxon>Stephanodiscus</taxon>
    </lineage>
</organism>
<feature type="domain" description="HSF-type DNA-binding" evidence="3">
    <location>
        <begin position="22"/>
        <end position="71"/>
    </location>
</feature>
<comment type="caution">
    <text evidence="4">The sequence shown here is derived from an EMBL/GenBank/DDBJ whole genome shotgun (WGS) entry which is preliminary data.</text>
</comment>
<dbReference type="PANTHER" id="PTHR10015:SF206">
    <property type="entry name" value="HSF-TYPE DNA-BINDING DOMAIN-CONTAINING PROTEIN"/>
    <property type="match status" value="1"/>
</dbReference>
<keyword evidence="1" id="KW-0238">DNA-binding</keyword>
<evidence type="ECO:0000313" key="5">
    <source>
        <dbReference type="Proteomes" id="UP001530315"/>
    </source>
</evidence>
<accession>A0ABD3NWZ4</accession>
<protein>
    <recommendedName>
        <fullName evidence="3">HSF-type DNA-binding domain-containing protein</fullName>
    </recommendedName>
</protein>
<feature type="compositionally biased region" description="Acidic residues" evidence="2">
    <location>
        <begin position="116"/>
        <end position="126"/>
    </location>
</feature>